<dbReference type="EMBL" id="SELW01000142">
    <property type="protein sequence ID" value="TID30454.1"/>
    <property type="molecule type" value="Genomic_DNA"/>
</dbReference>
<dbReference type="InterPro" id="IPR013178">
    <property type="entry name" value="Histone_AcTrfase_Rtt109/CBP"/>
</dbReference>
<dbReference type="SMART" id="SM01250">
    <property type="entry name" value="KAT11"/>
    <property type="match status" value="1"/>
</dbReference>
<evidence type="ECO:0000256" key="4">
    <source>
        <dbReference type="ARBA" id="ARBA00022763"/>
    </source>
</evidence>
<keyword evidence="6" id="KW-0805">Transcription regulation</keyword>
<dbReference type="GO" id="GO:0005634">
    <property type="term" value="C:nucleus"/>
    <property type="evidence" value="ECO:0007669"/>
    <property type="project" value="UniProtKB-SubCell"/>
</dbReference>
<dbReference type="AlphaFoldDB" id="A0A4T0X6I0"/>
<dbReference type="InterPro" id="IPR051236">
    <property type="entry name" value="HAT_RTT109-like"/>
</dbReference>
<gene>
    <name evidence="10" type="ORF">CANINC_000965</name>
</gene>
<dbReference type="GO" id="GO:0006974">
    <property type="term" value="P:DNA damage response"/>
    <property type="evidence" value="ECO:0007669"/>
    <property type="project" value="UniProtKB-KW"/>
</dbReference>
<keyword evidence="3" id="KW-0808">Transferase</keyword>
<evidence type="ECO:0000256" key="3">
    <source>
        <dbReference type="ARBA" id="ARBA00022679"/>
    </source>
</evidence>
<dbReference type="Proteomes" id="UP000307173">
    <property type="component" value="Unassembled WGS sequence"/>
</dbReference>
<proteinExistence type="predicted"/>
<evidence type="ECO:0000256" key="7">
    <source>
        <dbReference type="ARBA" id="ARBA00023163"/>
    </source>
</evidence>
<keyword evidence="4" id="KW-0227">DNA damage</keyword>
<dbReference type="Pfam" id="PF08214">
    <property type="entry name" value="HAT_KAT11"/>
    <property type="match status" value="1"/>
</dbReference>
<dbReference type="PANTHER" id="PTHR31571:SF2">
    <property type="entry name" value="HISTONE ACETYLTRANSFERASE RTT109"/>
    <property type="match status" value="1"/>
</dbReference>
<dbReference type="GO" id="GO:0006355">
    <property type="term" value="P:regulation of DNA-templated transcription"/>
    <property type="evidence" value="ECO:0007669"/>
    <property type="project" value="InterPro"/>
</dbReference>
<keyword evidence="11" id="KW-1185">Reference proteome</keyword>
<organism evidence="10 11">
    <name type="scientific">Pichia inconspicua</name>
    <dbReference type="NCBI Taxonomy" id="52247"/>
    <lineage>
        <taxon>Eukaryota</taxon>
        <taxon>Fungi</taxon>
        <taxon>Dikarya</taxon>
        <taxon>Ascomycota</taxon>
        <taxon>Saccharomycotina</taxon>
        <taxon>Pichiomycetes</taxon>
        <taxon>Pichiales</taxon>
        <taxon>Pichiaceae</taxon>
        <taxon>Pichia</taxon>
    </lineage>
</organism>
<comment type="catalytic activity">
    <reaction evidence="9">
        <text>L-lysyl-[histone] + acetyl-CoA = N(6)-acetyl-L-lysyl-[histone] + CoA + H(+)</text>
        <dbReference type="Rhea" id="RHEA:21992"/>
        <dbReference type="Rhea" id="RHEA-COMP:9845"/>
        <dbReference type="Rhea" id="RHEA-COMP:11338"/>
        <dbReference type="ChEBI" id="CHEBI:15378"/>
        <dbReference type="ChEBI" id="CHEBI:29969"/>
        <dbReference type="ChEBI" id="CHEBI:57287"/>
        <dbReference type="ChEBI" id="CHEBI:57288"/>
        <dbReference type="ChEBI" id="CHEBI:61930"/>
        <dbReference type="EC" id="2.3.1.48"/>
    </reaction>
    <physiologicalReaction direction="left-to-right" evidence="9">
        <dbReference type="Rhea" id="RHEA:21993"/>
    </physiologicalReaction>
</comment>
<protein>
    <recommendedName>
        <fullName evidence="2">histone acetyltransferase</fullName>
        <ecNumber evidence="2">2.3.1.48</ecNumber>
    </recommendedName>
</protein>
<evidence type="ECO:0000256" key="6">
    <source>
        <dbReference type="ARBA" id="ARBA00023015"/>
    </source>
</evidence>
<evidence type="ECO:0000256" key="5">
    <source>
        <dbReference type="ARBA" id="ARBA00022990"/>
    </source>
</evidence>
<evidence type="ECO:0000256" key="1">
    <source>
        <dbReference type="ARBA" id="ARBA00004123"/>
    </source>
</evidence>
<evidence type="ECO:0000313" key="10">
    <source>
        <dbReference type="EMBL" id="TID30454.1"/>
    </source>
</evidence>
<evidence type="ECO:0000313" key="11">
    <source>
        <dbReference type="Proteomes" id="UP000307173"/>
    </source>
</evidence>
<dbReference type="PANTHER" id="PTHR31571">
    <property type="entry name" value="ALTERED INHERITANCE OF MITOCHONDRIA PROTEIN 6"/>
    <property type="match status" value="1"/>
</dbReference>
<reference evidence="10 11" key="1">
    <citation type="journal article" date="2019" name="Front. Genet.">
        <title>Whole-Genome Sequencing of the Opportunistic Yeast Pathogen Candida inconspicua Uncovers Its Hybrid Origin.</title>
        <authorList>
            <person name="Mixao V."/>
            <person name="Hansen A.P."/>
            <person name="Saus E."/>
            <person name="Boekhout T."/>
            <person name="Lass-Florl C."/>
            <person name="Gabaldon T."/>
        </authorList>
    </citation>
    <scope>NUCLEOTIDE SEQUENCE [LARGE SCALE GENOMIC DNA]</scope>
    <source>
        <strain evidence="10 11">CBS 180</strain>
    </source>
</reference>
<evidence type="ECO:0000256" key="9">
    <source>
        <dbReference type="ARBA" id="ARBA00048940"/>
    </source>
</evidence>
<sequence length="432" mass="50560">MTVTGDGHLLLDKLALSLRQNREKYTIVSTFSTKRCVPIIHKSKHEKAILSTKTTHFCLLFNTKRVPILALEVFTYLLFYKDKIEKLVYVSKADTTGLDPERCANIGPFVSEYLHSICELSIETLLKRLKFRREVRKPNEEKVFEKSFRSRTQYLLNVLEQKASGKKTYLNRDDRDYTLGQQLQFLGLDPELLKSRKIHVKLVLFTRSEGQYLFPESMKNTGKHILDGNKLLKWWLRNVDNISSSWNNCRRYLNILNHDEREVNRYFKGLSNLWKYGNVYDSDQEEQKAAIFKIPLLPDDPKGRFLEHLVVEGRSKKVYSNQYWQELAVRQEFSFGAVVGLIGVEAIVEERNDSLFQNLAPSELRKLTELVTTKDYSDQSDWGDLFEELQSLTYLKLFHTLGKHTNDHNKKARTDDHKEINTLLCVRKKAKK</sequence>
<dbReference type="STRING" id="52247.A0A4T0X6I0"/>
<keyword evidence="5" id="KW-0007">Acetylation</keyword>
<accession>A0A4T0X6I0</accession>
<dbReference type="GO" id="GO:0032931">
    <property type="term" value="F:histone H3K56 acetyltransferase activity"/>
    <property type="evidence" value="ECO:0007669"/>
    <property type="project" value="TreeGrafter"/>
</dbReference>
<evidence type="ECO:0000256" key="8">
    <source>
        <dbReference type="ARBA" id="ARBA00023242"/>
    </source>
</evidence>
<keyword evidence="7" id="KW-0804">Transcription</keyword>
<dbReference type="PROSITE" id="PS51728">
    <property type="entry name" value="RTT109_HAT"/>
    <property type="match status" value="1"/>
</dbReference>
<keyword evidence="8" id="KW-0539">Nucleus</keyword>
<comment type="caution">
    <text evidence="10">The sequence shown here is derived from an EMBL/GenBank/DDBJ whole genome shotgun (WGS) entry which is preliminary data.</text>
</comment>
<dbReference type="OrthoDB" id="3361892at2759"/>
<comment type="subcellular location">
    <subcellularLocation>
        <location evidence="1">Nucleus</location>
    </subcellularLocation>
</comment>
<dbReference type="EC" id="2.3.1.48" evidence="2"/>
<name>A0A4T0X6I0_9ASCO</name>
<evidence type="ECO:0000256" key="2">
    <source>
        <dbReference type="ARBA" id="ARBA00013184"/>
    </source>
</evidence>
<dbReference type="InterPro" id="IPR016849">
    <property type="entry name" value="Rtt109"/>
</dbReference>